<dbReference type="InterPro" id="IPR027417">
    <property type="entry name" value="P-loop_NTPase"/>
</dbReference>
<name>A2D9V7_TRIV3</name>
<dbReference type="GO" id="GO:0005694">
    <property type="term" value="C:chromosome"/>
    <property type="evidence" value="ECO:0000318"/>
    <property type="project" value="GO_Central"/>
</dbReference>
<evidence type="ECO:0000256" key="3">
    <source>
        <dbReference type="ARBA" id="ARBA00022840"/>
    </source>
</evidence>
<dbReference type="GO" id="GO:0007131">
    <property type="term" value="P:reciprocal meiotic recombination"/>
    <property type="evidence" value="ECO:0000318"/>
    <property type="project" value="GO_Central"/>
</dbReference>
<dbReference type="Proteomes" id="UP000001542">
    <property type="component" value="Unassembled WGS sequence"/>
</dbReference>
<dbReference type="InterPro" id="IPR003960">
    <property type="entry name" value="ATPase_AAA_CS"/>
</dbReference>
<dbReference type="RefSeq" id="XP_001583949.1">
    <property type="nucleotide sequence ID" value="XM_001583899.1"/>
</dbReference>
<dbReference type="GO" id="GO:0016887">
    <property type="term" value="F:ATP hydrolysis activity"/>
    <property type="evidence" value="ECO:0007669"/>
    <property type="project" value="InterPro"/>
</dbReference>
<evidence type="ECO:0000313" key="7">
    <source>
        <dbReference type="EMBL" id="EAY22963.1"/>
    </source>
</evidence>
<dbReference type="EMBL" id="DS113181">
    <property type="protein sequence ID" value="EAY22963.1"/>
    <property type="molecule type" value="Genomic_DNA"/>
</dbReference>
<dbReference type="InterPro" id="IPR058249">
    <property type="entry name" value="Pch2_C"/>
</dbReference>
<dbReference type="Pfam" id="PF23242">
    <property type="entry name" value="AAA_lid_TRIP13_C"/>
    <property type="match status" value="1"/>
</dbReference>
<evidence type="ECO:0000313" key="8">
    <source>
        <dbReference type="Proteomes" id="UP000001542"/>
    </source>
</evidence>
<dbReference type="AlphaFoldDB" id="A2D9V7"/>
<dbReference type="VEuPathDB" id="TrichDB:TVAGG3_0291210"/>
<keyword evidence="8" id="KW-1185">Reference proteome</keyword>
<dbReference type="OMA" id="NVCDSVQ"/>
<reference evidence="7" key="2">
    <citation type="journal article" date="2007" name="Science">
        <title>Draft genome sequence of the sexually transmitted pathogen Trichomonas vaginalis.</title>
        <authorList>
            <person name="Carlton J.M."/>
            <person name="Hirt R.P."/>
            <person name="Silva J.C."/>
            <person name="Delcher A.L."/>
            <person name="Schatz M."/>
            <person name="Zhao Q."/>
            <person name="Wortman J.R."/>
            <person name="Bidwell S.L."/>
            <person name="Alsmark U.C.M."/>
            <person name="Besteiro S."/>
            <person name="Sicheritz-Ponten T."/>
            <person name="Noel C.J."/>
            <person name="Dacks J.B."/>
            <person name="Foster P.G."/>
            <person name="Simillion C."/>
            <person name="Van de Peer Y."/>
            <person name="Miranda-Saavedra D."/>
            <person name="Barton G.J."/>
            <person name="Westrop G.D."/>
            <person name="Mueller S."/>
            <person name="Dessi D."/>
            <person name="Fiori P.L."/>
            <person name="Ren Q."/>
            <person name="Paulsen I."/>
            <person name="Zhang H."/>
            <person name="Bastida-Corcuera F.D."/>
            <person name="Simoes-Barbosa A."/>
            <person name="Brown M.T."/>
            <person name="Hayes R.D."/>
            <person name="Mukherjee M."/>
            <person name="Okumura C.Y."/>
            <person name="Schneider R."/>
            <person name="Smith A.J."/>
            <person name="Vanacova S."/>
            <person name="Villalvazo M."/>
            <person name="Haas B.J."/>
            <person name="Pertea M."/>
            <person name="Feldblyum T.V."/>
            <person name="Utterback T.R."/>
            <person name="Shu C.L."/>
            <person name="Osoegawa K."/>
            <person name="de Jong P.J."/>
            <person name="Hrdy I."/>
            <person name="Horvathova L."/>
            <person name="Zubacova Z."/>
            <person name="Dolezal P."/>
            <person name="Malik S.B."/>
            <person name="Logsdon J.M. Jr."/>
            <person name="Henze K."/>
            <person name="Gupta A."/>
            <person name="Wang C.C."/>
            <person name="Dunne R.L."/>
            <person name="Upcroft J.A."/>
            <person name="Upcroft P."/>
            <person name="White O."/>
            <person name="Salzberg S.L."/>
            <person name="Tang P."/>
            <person name="Chiu C.-H."/>
            <person name="Lee Y.-S."/>
            <person name="Embley T.M."/>
            <person name="Coombs G.H."/>
            <person name="Mottram J.C."/>
            <person name="Tachezy J."/>
            <person name="Fraser-Liggett C.M."/>
            <person name="Johnson P.J."/>
        </authorList>
    </citation>
    <scope>NUCLEOTIDE SEQUENCE [LARGE SCALE GENOMIC DNA]</scope>
    <source>
        <strain evidence="7">G3</strain>
    </source>
</reference>
<feature type="domain" description="AAA+ ATPase" evidence="6">
    <location>
        <begin position="145"/>
        <end position="297"/>
    </location>
</feature>
<dbReference type="GO" id="GO:0005634">
    <property type="term" value="C:nucleus"/>
    <property type="evidence" value="ECO:0000318"/>
    <property type="project" value="GO_Central"/>
</dbReference>
<evidence type="ECO:0000256" key="1">
    <source>
        <dbReference type="ARBA" id="ARBA00007271"/>
    </source>
</evidence>
<dbReference type="Gene3D" id="3.40.50.300">
    <property type="entry name" value="P-loop containing nucleotide triphosphate hydrolases"/>
    <property type="match status" value="1"/>
</dbReference>
<dbReference type="InterPro" id="IPR003959">
    <property type="entry name" value="ATPase_AAA_core"/>
</dbReference>
<evidence type="ECO:0000256" key="4">
    <source>
        <dbReference type="ARBA" id="ARBA00023254"/>
    </source>
</evidence>
<reference evidence="7" key="1">
    <citation type="submission" date="2006-10" db="EMBL/GenBank/DDBJ databases">
        <authorList>
            <person name="Amadeo P."/>
            <person name="Zhao Q."/>
            <person name="Wortman J."/>
            <person name="Fraser-Liggett C."/>
            <person name="Carlton J."/>
        </authorList>
    </citation>
    <scope>NUCLEOTIDE SEQUENCE</scope>
    <source>
        <strain evidence="7">G3</strain>
    </source>
</reference>
<dbReference type="eggNOG" id="KOG0744">
    <property type="taxonomic scope" value="Eukaryota"/>
</dbReference>
<evidence type="ECO:0000256" key="5">
    <source>
        <dbReference type="RuleBase" id="RU003651"/>
    </source>
</evidence>
<dbReference type="SMR" id="A2D9V7"/>
<comment type="similarity">
    <text evidence="1">Belongs to the AAA ATPase family. PCH2 subfamily.</text>
</comment>
<keyword evidence="2 5" id="KW-0547">Nucleotide-binding</keyword>
<dbReference type="InterPro" id="IPR003593">
    <property type="entry name" value="AAA+_ATPase"/>
</dbReference>
<dbReference type="InterPro" id="IPR044539">
    <property type="entry name" value="Pch2-like"/>
</dbReference>
<keyword evidence="3 5" id="KW-0067">ATP-binding</keyword>
<dbReference type="InParanoid" id="A2D9V7"/>
<dbReference type="VEuPathDB" id="TrichDB:TVAG_077100"/>
<keyword evidence="4" id="KW-0469">Meiosis</keyword>
<dbReference type="PANTHER" id="PTHR45991">
    <property type="entry name" value="PACHYTENE CHECKPOINT PROTEIN 2"/>
    <property type="match status" value="1"/>
</dbReference>
<proteinExistence type="inferred from homology"/>
<gene>
    <name evidence="7" type="ORF">TVAG_077100</name>
</gene>
<dbReference type="OrthoDB" id="10042665at2759"/>
<dbReference type="GO" id="GO:0005524">
    <property type="term" value="F:ATP binding"/>
    <property type="evidence" value="ECO:0007669"/>
    <property type="project" value="UniProtKB-KW"/>
</dbReference>
<dbReference type="Pfam" id="PF00004">
    <property type="entry name" value="AAA"/>
    <property type="match status" value="1"/>
</dbReference>
<dbReference type="SUPFAM" id="SSF52540">
    <property type="entry name" value="P-loop containing nucleoside triphosphate hydrolases"/>
    <property type="match status" value="1"/>
</dbReference>
<evidence type="ECO:0000259" key="6">
    <source>
        <dbReference type="SMART" id="SM00382"/>
    </source>
</evidence>
<dbReference type="SMART" id="SM00382">
    <property type="entry name" value="AAA"/>
    <property type="match status" value="1"/>
</dbReference>
<evidence type="ECO:0000256" key="2">
    <source>
        <dbReference type="ARBA" id="ARBA00022741"/>
    </source>
</evidence>
<organism evidence="7 8">
    <name type="scientific">Trichomonas vaginalis (strain ATCC PRA-98 / G3)</name>
    <dbReference type="NCBI Taxonomy" id="412133"/>
    <lineage>
        <taxon>Eukaryota</taxon>
        <taxon>Metamonada</taxon>
        <taxon>Parabasalia</taxon>
        <taxon>Trichomonadida</taxon>
        <taxon>Trichomonadidae</taxon>
        <taxon>Trichomonas</taxon>
    </lineage>
</organism>
<dbReference type="GO" id="GO:0051598">
    <property type="term" value="P:meiotic recombination checkpoint signaling"/>
    <property type="evidence" value="ECO:0000318"/>
    <property type="project" value="GO_Central"/>
</dbReference>
<dbReference type="STRING" id="5722.A2D9V7"/>
<accession>A2D9V7</accession>
<dbReference type="PROSITE" id="PS00674">
    <property type="entry name" value="AAA"/>
    <property type="match status" value="1"/>
</dbReference>
<protein>
    <submittedName>
        <fullName evidence="7">ATPase, AAA family protein</fullName>
    </submittedName>
</protein>
<dbReference type="KEGG" id="tva:5468522"/>
<sequence>MHIEVQLTEVTNVTAPEMKQVIEQIAATNLSVFEAKQLSIQSIPFPNSMYMYAVESLQVSGTGYPAQVHVYKLNYSKSFEDKIENEDEVLSLSTQTILPSANYAKLWDSIILGDADDSVKEMLIHFMETSLTFADHGISSDIVTCNRIILLYGPPGTGKTTICRGLAHKLAIRLSERFSRGMLLEVNTHSLFSKWFAESGKMVKKLFDRIHMLAADSTTLVFVLIDEVESIATARQSSMNGADPSDAIRVVNALLTQIDQLRKCENIMIMATSNLTECIDLAFLSRSDIKQYVGPPSIEARYNIFMDCINELTSKAVLMMNSVIMDFESIKIFKGSSSDIGATFGESIELYNAAEEAEGLSGRQLRRLPTLAFSQSRFKIPLQYSEFIKELHIAIEKEQRETKRVSNQ</sequence>
<dbReference type="PANTHER" id="PTHR45991:SF1">
    <property type="entry name" value="PACHYTENE CHECKPOINT PROTEIN 2 HOMOLOG"/>
    <property type="match status" value="1"/>
</dbReference>